<proteinExistence type="predicted"/>
<reference evidence="2" key="1">
    <citation type="submission" date="2020-05" db="EMBL/GenBank/DDBJ databases">
        <authorList>
            <person name="Chiriac C."/>
            <person name="Salcher M."/>
            <person name="Ghai R."/>
            <person name="Kavagutti S V."/>
        </authorList>
    </citation>
    <scope>NUCLEOTIDE SEQUENCE</scope>
</reference>
<gene>
    <name evidence="2" type="ORF">UFOPK4306_02722</name>
</gene>
<protein>
    <submittedName>
        <fullName evidence="2">Unannotated protein</fullName>
    </submittedName>
</protein>
<organism evidence="2">
    <name type="scientific">freshwater metagenome</name>
    <dbReference type="NCBI Taxonomy" id="449393"/>
    <lineage>
        <taxon>unclassified sequences</taxon>
        <taxon>metagenomes</taxon>
        <taxon>ecological metagenomes</taxon>
    </lineage>
</organism>
<dbReference type="AlphaFoldDB" id="A0A6J7UXL0"/>
<evidence type="ECO:0000256" key="1">
    <source>
        <dbReference type="SAM" id="MobiDB-lite"/>
    </source>
</evidence>
<name>A0A6J7UXL0_9ZZZZ</name>
<sequence length="271" mass="29942">MGHADVLASHHQVVDSCRVKATERHLERLPITCVPCPIPQAEVVTVVDRVVQTERTRIANHSIIEMAVLPDIGLREDVIADVPVELPLAGYVAHPVELQICPRVGFERSHVRERSVDRAQQVITNVFTVEVGVKPLPVLPEVGKGLEHAPTNVRVWCSRRSGNRSLNVVDTRSFELPTEIRKVLRHLRRPGNVREVHGVIGLASAKENGVTVMLLEMFIGGEALAKLRPGLDAEHGGGTREQTEDRRTGAVDEQWRRKTALDSCARLAGID</sequence>
<accession>A0A6J7UXL0</accession>
<dbReference type="EMBL" id="CAFBQP010000207">
    <property type="protein sequence ID" value="CAB5069188.1"/>
    <property type="molecule type" value="Genomic_DNA"/>
</dbReference>
<feature type="region of interest" description="Disordered" evidence="1">
    <location>
        <begin position="230"/>
        <end position="250"/>
    </location>
</feature>
<evidence type="ECO:0000313" key="2">
    <source>
        <dbReference type="EMBL" id="CAB5069188.1"/>
    </source>
</evidence>